<dbReference type="RefSeq" id="WP_157980419.1">
    <property type="nucleotide sequence ID" value="NZ_JAAVUN010000001.1"/>
</dbReference>
<evidence type="ECO:0000256" key="1">
    <source>
        <dbReference type="ARBA" id="ARBA00022603"/>
    </source>
</evidence>
<evidence type="ECO:0000313" key="7">
    <source>
        <dbReference type="Proteomes" id="UP000521379"/>
    </source>
</evidence>
<dbReference type="PANTHER" id="PTHR43464:SF19">
    <property type="entry name" value="UBIQUINONE BIOSYNTHESIS O-METHYLTRANSFERASE, MITOCHONDRIAL"/>
    <property type="match status" value="1"/>
</dbReference>
<dbReference type="EMBL" id="JAAVUN010000001">
    <property type="protein sequence ID" value="NKE08568.1"/>
    <property type="molecule type" value="Genomic_DNA"/>
</dbReference>
<dbReference type="InterPro" id="IPR041698">
    <property type="entry name" value="Methyltransf_25"/>
</dbReference>
<proteinExistence type="predicted"/>
<sequence length="225" mass="24766">MQHSEVGGPQTHPLSPKGAPADRLITLWESVVERDPEHSTRYIERFQKMREAGTDLHGEARFIDALTPRGSQILDAGCGPGRIGGELIRRGHQVVGVDVDPVLIGAAEQDHPDGTWLHGDLAHLNLLEPLEQAKGVHGFDAIVCAGNVMTFLAAGTHRTVLEGFRDHLTPEGRAVVGFGTNRGYDPQQFLYDAESAGFTTIQRFTTWEMHPYRRDSDFLVAVLNL</sequence>
<keyword evidence="2 6" id="KW-0808">Transferase</keyword>
<evidence type="ECO:0000256" key="3">
    <source>
        <dbReference type="ARBA" id="ARBA00022691"/>
    </source>
</evidence>
<keyword evidence="7" id="KW-1185">Reference proteome</keyword>
<feature type="region of interest" description="Disordered" evidence="4">
    <location>
        <begin position="1"/>
        <end position="20"/>
    </location>
</feature>
<dbReference type="InterPro" id="IPR029063">
    <property type="entry name" value="SAM-dependent_MTases_sf"/>
</dbReference>
<feature type="domain" description="Methyltransferase" evidence="5">
    <location>
        <begin position="73"/>
        <end position="172"/>
    </location>
</feature>
<evidence type="ECO:0000256" key="4">
    <source>
        <dbReference type="SAM" id="MobiDB-lite"/>
    </source>
</evidence>
<dbReference type="Gene3D" id="3.40.50.150">
    <property type="entry name" value="Vaccinia Virus protein VP39"/>
    <property type="match status" value="1"/>
</dbReference>
<name>A0A846THE2_9MICC</name>
<keyword evidence="3" id="KW-0949">S-adenosyl-L-methionine</keyword>
<keyword evidence="1 6" id="KW-0489">Methyltransferase</keyword>
<comment type="caution">
    <text evidence="6">The sequence shown here is derived from an EMBL/GenBank/DDBJ whole genome shotgun (WGS) entry which is preliminary data.</text>
</comment>
<reference evidence="6 7" key="1">
    <citation type="submission" date="2020-02" db="EMBL/GenBank/DDBJ databases">
        <authorList>
            <person name="Sun Q."/>
        </authorList>
    </citation>
    <scope>NUCLEOTIDE SEQUENCE [LARGE SCALE GENOMIC DNA]</scope>
    <source>
        <strain evidence="6 7">YIM 13062</strain>
    </source>
</reference>
<evidence type="ECO:0000256" key="2">
    <source>
        <dbReference type="ARBA" id="ARBA00022679"/>
    </source>
</evidence>
<dbReference type="Proteomes" id="UP000521379">
    <property type="component" value="Unassembled WGS sequence"/>
</dbReference>
<dbReference type="GO" id="GO:0032259">
    <property type="term" value="P:methylation"/>
    <property type="evidence" value="ECO:0007669"/>
    <property type="project" value="UniProtKB-KW"/>
</dbReference>
<dbReference type="AlphaFoldDB" id="A0A846THE2"/>
<evidence type="ECO:0000313" key="6">
    <source>
        <dbReference type="EMBL" id="NKE08568.1"/>
    </source>
</evidence>
<dbReference type="PANTHER" id="PTHR43464">
    <property type="entry name" value="METHYLTRANSFERASE"/>
    <property type="match status" value="1"/>
</dbReference>
<dbReference type="CDD" id="cd02440">
    <property type="entry name" value="AdoMet_MTases"/>
    <property type="match status" value="1"/>
</dbReference>
<organism evidence="6 7">
    <name type="scientific">Kocuria subflava</name>
    <dbReference type="NCBI Taxonomy" id="1736139"/>
    <lineage>
        <taxon>Bacteria</taxon>
        <taxon>Bacillati</taxon>
        <taxon>Actinomycetota</taxon>
        <taxon>Actinomycetes</taxon>
        <taxon>Micrococcales</taxon>
        <taxon>Micrococcaceae</taxon>
        <taxon>Kocuria</taxon>
    </lineage>
</organism>
<gene>
    <name evidence="6" type="ORF">GTW58_01120</name>
</gene>
<dbReference type="Pfam" id="PF13649">
    <property type="entry name" value="Methyltransf_25"/>
    <property type="match status" value="1"/>
</dbReference>
<accession>A0A846THE2</accession>
<evidence type="ECO:0000259" key="5">
    <source>
        <dbReference type="Pfam" id="PF13649"/>
    </source>
</evidence>
<dbReference type="GO" id="GO:0008168">
    <property type="term" value="F:methyltransferase activity"/>
    <property type="evidence" value="ECO:0007669"/>
    <property type="project" value="UniProtKB-KW"/>
</dbReference>
<protein>
    <submittedName>
        <fullName evidence="6">Class I SAM-dependent methyltransferase</fullName>
    </submittedName>
</protein>
<dbReference type="SUPFAM" id="SSF53335">
    <property type="entry name" value="S-adenosyl-L-methionine-dependent methyltransferases"/>
    <property type="match status" value="1"/>
</dbReference>